<reference evidence="3" key="1">
    <citation type="submission" date="2013-07" db="EMBL/GenBank/DDBJ databases">
        <title>The Genome Sequence of Cryptococcus dejecticola CBS10117.</title>
        <authorList>
            <consortium name="The Broad Institute Genome Sequencing Platform"/>
            <person name="Cuomo C."/>
            <person name="Litvintseva A."/>
            <person name="Chen Y."/>
            <person name="Heitman J."/>
            <person name="Sun S."/>
            <person name="Springer D."/>
            <person name="Dromer F."/>
            <person name="Young S.K."/>
            <person name="Zeng Q."/>
            <person name="Gargeya S."/>
            <person name="Fitzgerald M."/>
            <person name="Abouelleil A."/>
            <person name="Alvarado L."/>
            <person name="Berlin A.M."/>
            <person name="Chapman S.B."/>
            <person name="Dewar J."/>
            <person name="Goldberg J."/>
            <person name="Griggs A."/>
            <person name="Gujja S."/>
            <person name="Hansen M."/>
            <person name="Howarth C."/>
            <person name="Imamovic A."/>
            <person name="Larimer J."/>
            <person name="McCowan C."/>
            <person name="Murphy C."/>
            <person name="Pearson M."/>
            <person name="Priest M."/>
            <person name="Roberts A."/>
            <person name="Saif S."/>
            <person name="Shea T."/>
            <person name="Sykes S."/>
            <person name="Wortman J."/>
            <person name="Nusbaum C."/>
            <person name="Birren B."/>
        </authorList>
    </citation>
    <scope>NUCLEOTIDE SEQUENCE [LARGE SCALE GENOMIC DNA]</scope>
    <source>
        <strain evidence="3">CBS 10117</strain>
    </source>
</reference>
<dbReference type="Gene3D" id="2.120.10.30">
    <property type="entry name" value="TolB, C-terminal domain"/>
    <property type="match status" value="1"/>
</dbReference>
<dbReference type="VEuPathDB" id="FungiDB:I303_01694"/>
<proteinExistence type="predicted"/>
<evidence type="ECO:0000313" key="3">
    <source>
        <dbReference type="EMBL" id="OBR87488.1"/>
    </source>
</evidence>
<dbReference type="AlphaFoldDB" id="A0A1A6ABS0"/>
<dbReference type="KEGG" id="kdj:28965393"/>
<sequence length="481" mass="51735">MVRKRNAGSTSNGSNGSETALSSSSSTSIRVSTSKGKGKQPINTATPEPTEFVVQDHHPHTTKPTHNVPFTTIGLAAYLQSVKGGVTHFNKRWDNAVPQYAQIIRPSSFAVLDSVPSPTEHNFTTLFYPPGTDAQSLKDKPFLIYDDKFYDIIGTNPTLTLIADGGSDPLFHEATVWYPPTDEVFFVQNAGAPAAGTGLDKSAIIQKISLAQAANIASQGNGTGFVDVVTVNTTTEVTNPNGATNFRGKIVFTGEGQGENVPPALYWVDANEPYETTVILNNYYGRQFSSLNDVAVNPRNKQLYFTDVTYGYLQDFRPAPVLPNQVYKFNVDTGALGVVADGFNLPNGLTFSPDGQYAYVADTGANAGFWGFNYTKPATLYRFNVDDNGNFGNRQTFAYIDAGVPDGVHCDSKGNVYAGVGDGIHVWDSTGLLLGKIWLGETSANFQFAGKGRMVICAETKLYYVTLGAEGADITSSSYSG</sequence>
<dbReference type="SUPFAM" id="SSF63829">
    <property type="entry name" value="Calcium-dependent phosphotriesterase"/>
    <property type="match status" value="1"/>
</dbReference>
<dbReference type="EMBL" id="CP144531">
    <property type="protein sequence ID" value="WWC59608.1"/>
    <property type="molecule type" value="Genomic_DNA"/>
</dbReference>
<dbReference type="InterPro" id="IPR052988">
    <property type="entry name" value="Oryzine_lactonohydrolase"/>
</dbReference>
<keyword evidence="5" id="KW-1185">Reference proteome</keyword>
<protein>
    <submittedName>
        <fullName evidence="3">Gluconolactonase</fullName>
    </submittedName>
</protein>
<reference evidence="4" key="3">
    <citation type="submission" date="2024-02" db="EMBL/GenBank/DDBJ databases">
        <title>Comparative genomics of Cryptococcus and Kwoniella reveals pathogenesis evolution and contrasting modes of karyotype evolution via chromosome fusion or intercentromeric recombination.</title>
        <authorList>
            <person name="Coelho M.A."/>
            <person name="David-Palma M."/>
            <person name="Shea T."/>
            <person name="Bowers K."/>
            <person name="McGinley-Smith S."/>
            <person name="Mohammad A.W."/>
            <person name="Gnirke A."/>
            <person name="Yurkov A.M."/>
            <person name="Nowrousian M."/>
            <person name="Sun S."/>
            <person name="Cuomo C.A."/>
            <person name="Heitman J."/>
        </authorList>
    </citation>
    <scope>NUCLEOTIDE SEQUENCE</scope>
    <source>
        <strain evidence="4">CBS 10117</strain>
    </source>
</reference>
<dbReference type="RefSeq" id="XP_018265330.1">
    <property type="nucleotide sequence ID" value="XM_018405049.1"/>
</dbReference>
<feature type="compositionally biased region" description="Low complexity" evidence="1">
    <location>
        <begin position="7"/>
        <end position="34"/>
    </location>
</feature>
<feature type="domain" description="SMP-30/Gluconolactonase/LRE-like region" evidence="2">
    <location>
        <begin position="266"/>
        <end position="452"/>
    </location>
</feature>
<evidence type="ECO:0000313" key="5">
    <source>
        <dbReference type="Proteomes" id="UP000078595"/>
    </source>
</evidence>
<evidence type="ECO:0000256" key="1">
    <source>
        <dbReference type="SAM" id="MobiDB-lite"/>
    </source>
</evidence>
<feature type="region of interest" description="Disordered" evidence="1">
    <location>
        <begin position="1"/>
        <end position="46"/>
    </location>
</feature>
<dbReference type="Pfam" id="PF08450">
    <property type="entry name" value="SGL"/>
    <property type="match status" value="1"/>
</dbReference>
<dbReference type="STRING" id="1296121.A0A1A6ABS0"/>
<dbReference type="InterPro" id="IPR013658">
    <property type="entry name" value="SGL"/>
</dbReference>
<dbReference type="Proteomes" id="UP000078595">
    <property type="component" value="Chromosome 2"/>
</dbReference>
<gene>
    <name evidence="3" type="ORF">I303_01694</name>
    <name evidence="4" type="ORF">I303_102166</name>
</gene>
<evidence type="ECO:0000259" key="2">
    <source>
        <dbReference type="Pfam" id="PF08450"/>
    </source>
</evidence>
<dbReference type="GeneID" id="28965393"/>
<name>A0A1A6ABS0_9TREE</name>
<dbReference type="EMBL" id="KI894028">
    <property type="protein sequence ID" value="OBR87488.1"/>
    <property type="molecule type" value="Genomic_DNA"/>
</dbReference>
<organism evidence="3">
    <name type="scientific">Kwoniella dejecticola CBS 10117</name>
    <dbReference type="NCBI Taxonomy" id="1296121"/>
    <lineage>
        <taxon>Eukaryota</taxon>
        <taxon>Fungi</taxon>
        <taxon>Dikarya</taxon>
        <taxon>Basidiomycota</taxon>
        <taxon>Agaricomycotina</taxon>
        <taxon>Tremellomycetes</taxon>
        <taxon>Tremellales</taxon>
        <taxon>Cryptococcaceae</taxon>
        <taxon>Kwoniella</taxon>
    </lineage>
</organism>
<dbReference type="PANTHER" id="PTHR47064:SF2">
    <property type="entry name" value="SMP-30_GLUCONOLACTONASE_LRE-LIKE REGION DOMAIN-CONTAINING PROTEIN-RELATED"/>
    <property type="match status" value="1"/>
</dbReference>
<dbReference type="OrthoDB" id="423498at2759"/>
<dbReference type="InterPro" id="IPR011042">
    <property type="entry name" value="6-blade_b-propeller_TolB-like"/>
</dbReference>
<evidence type="ECO:0000313" key="4">
    <source>
        <dbReference type="EMBL" id="WWC59608.1"/>
    </source>
</evidence>
<reference evidence="4" key="2">
    <citation type="submission" date="2013-07" db="EMBL/GenBank/DDBJ databases">
        <authorList>
            <consortium name="The Broad Institute Genome Sequencing Platform"/>
            <person name="Cuomo C."/>
            <person name="Litvintseva A."/>
            <person name="Chen Y."/>
            <person name="Heitman J."/>
            <person name="Sun S."/>
            <person name="Springer D."/>
            <person name="Dromer F."/>
            <person name="Young S.K."/>
            <person name="Zeng Q."/>
            <person name="Gargeya S."/>
            <person name="Fitzgerald M."/>
            <person name="Abouelleil A."/>
            <person name="Alvarado L."/>
            <person name="Berlin A.M."/>
            <person name="Chapman S.B."/>
            <person name="Dewar J."/>
            <person name="Goldberg J."/>
            <person name="Griggs A."/>
            <person name="Gujja S."/>
            <person name="Hansen M."/>
            <person name="Howarth C."/>
            <person name="Imamovic A."/>
            <person name="Larimer J."/>
            <person name="McCowan C."/>
            <person name="Murphy C."/>
            <person name="Pearson M."/>
            <person name="Priest M."/>
            <person name="Roberts A."/>
            <person name="Saif S."/>
            <person name="Shea T."/>
            <person name="Sykes S."/>
            <person name="Wortman J."/>
            <person name="Nusbaum C."/>
            <person name="Birren B."/>
        </authorList>
    </citation>
    <scope>NUCLEOTIDE SEQUENCE</scope>
    <source>
        <strain evidence="4">CBS 10117</strain>
    </source>
</reference>
<accession>A0A1A6ABS0</accession>
<dbReference type="PANTHER" id="PTHR47064">
    <property type="entry name" value="PUTATIVE (AFU_ORTHOLOGUE AFUA_1G08990)-RELATED"/>
    <property type="match status" value="1"/>
</dbReference>